<feature type="compositionally biased region" description="Polar residues" evidence="1">
    <location>
        <begin position="831"/>
        <end position="841"/>
    </location>
</feature>
<dbReference type="Proteomes" id="UP000799438">
    <property type="component" value="Unassembled WGS sequence"/>
</dbReference>
<accession>A0A6A6BJ98</accession>
<feature type="compositionally biased region" description="Polar residues" evidence="1">
    <location>
        <begin position="302"/>
        <end position="313"/>
    </location>
</feature>
<reference evidence="2" key="1">
    <citation type="journal article" date="2020" name="Stud. Mycol.">
        <title>101 Dothideomycetes genomes: a test case for predicting lifestyles and emergence of pathogens.</title>
        <authorList>
            <person name="Haridas S."/>
            <person name="Albert R."/>
            <person name="Binder M."/>
            <person name="Bloem J."/>
            <person name="Labutti K."/>
            <person name="Salamov A."/>
            <person name="Andreopoulos B."/>
            <person name="Baker S."/>
            <person name="Barry K."/>
            <person name="Bills G."/>
            <person name="Bluhm B."/>
            <person name="Cannon C."/>
            <person name="Castanera R."/>
            <person name="Culley D."/>
            <person name="Daum C."/>
            <person name="Ezra D."/>
            <person name="Gonzalez J."/>
            <person name="Henrissat B."/>
            <person name="Kuo A."/>
            <person name="Liang C."/>
            <person name="Lipzen A."/>
            <person name="Lutzoni F."/>
            <person name="Magnuson J."/>
            <person name="Mondo S."/>
            <person name="Nolan M."/>
            <person name="Ohm R."/>
            <person name="Pangilinan J."/>
            <person name="Park H.-J."/>
            <person name="Ramirez L."/>
            <person name="Alfaro M."/>
            <person name="Sun H."/>
            <person name="Tritt A."/>
            <person name="Yoshinaga Y."/>
            <person name="Zwiers L.-H."/>
            <person name="Turgeon B."/>
            <person name="Goodwin S."/>
            <person name="Spatafora J."/>
            <person name="Crous P."/>
            <person name="Grigoriev I."/>
        </authorList>
    </citation>
    <scope>NUCLEOTIDE SEQUENCE</scope>
    <source>
        <strain evidence="2">CBS 121167</strain>
    </source>
</reference>
<dbReference type="AlphaFoldDB" id="A0A6A6BJ98"/>
<feature type="region of interest" description="Disordered" evidence="1">
    <location>
        <begin position="750"/>
        <end position="781"/>
    </location>
</feature>
<feature type="compositionally biased region" description="Polar residues" evidence="1">
    <location>
        <begin position="270"/>
        <end position="294"/>
    </location>
</feature>
<feature type="region of interest" description="Disordered" evidence="1">
    <location>
        <begin position="811"/>
        <end position="845"/>
    </location>
</feature>
<feature type="compositionally biased region" description="Basic and acidic residues" evidence="1">
    <location>
        <begin position="339"/>
        <end position="353"/>
    </location>
</feature>
<feature type="compositionally biased region" description="Polar residues" evidence="1">
    <location>
        <begin position="166"/>
        <end position="178"/>
    </location>
</feature>
<dbReference type="RefSeq" id="XP_033399808.1">
    <property type="nucleotide sequence ID" value="XM_033546086.1"/>
</dbReference>
<dbReference type="EMBL" id="ML995480">
    <property type="protein sequence ID" value="KAF2144096.1"/>
    <property type="molecule type" value="Genomic_DNA"/>
</dbReference>
<keyword evidence="3" id="KW-1185">Reference proteome</keyword>
<feature type="compositionally biased region" description="Basic residues" evidence="1">
    <location>
        <begin position="322"/>
        <end position="331"/>
    </location>
</feature>
<feature type="region of interest" description="Disordered" evidence="1">
    <location>
        <begin position="250"/>
        <end position="353"/>
    </location>
</feature>
<evidence type="ECO:0000256" key="1">
    <source>
        <dbReference type="SAM" id="MobiDB-lite"/>
    </source>
</evidence>
<name>A0A6A6BJ98_9PEZI</name>
<feature type="region of interest" description="Disordered" evidence="1">
    <location>
        <begin position="496"/>
        <end position="532"/>
    </location>
</feature>
<feature type="region of interest" description="Disordered" evidence="1">
    <location>
        <begin position="905"/>
        <end position="942"/>
    </location>
</feature>
<gene>
    <name evidence="2" type="ORF">K452DRAFT_357029</name>
</gene>
<proteinExistence type="predicted"/>
<evidence type="ECO:0000313" key="3">
    <source>
        <dbReference type="Proteomes" id="UP000799438"/>
    </source>
</evidence>
<feature type="compositionally biased region" description="Basic and acidic residues" evidence="1">
    <location>
        <begin position="750"/>
        <end position="759"/>
    </location>
</feature>
<feature type="compositionally biased region" description="Polar residues" evidence="1">
    <location>
        <begin position="90"/>
        <end position="109"/>
    </location>
</feature>
<feature type="compositionally biased region" description="Basic and acidic residues" evidence="1">
    <location>
        <begin position="913"/>
        <end position="927"/>
    </location>
</feature>
<feature type="region of interest" description="Disordered" evidence="1">
    <location>
        <begin position="88"/>
        <end position="133"/>
    </location>
</feature>
<sequence length="957" mass="104311">MYNCYSPSKRGAKSPVKHTNATLPQDSTDSTDSTDMLTQTSPGGNAPREFRISQTQLYRDIREIQAQVSSSESSPMPTVVGDNVRGVAASSHQHNDSVSTSEAPSTTITMFLDPDHQHRDRRRGRSPSDSFDELQLVPEGAYDAVPTERAWVENRSERKIMKMMSNTDRTPPITSTFGYDSDDDTPTQPTRVYYTNNAKPAKKSSKILRGLNINMRSLRSVHPFSTAFSDESTILSTNVSSAASKAISASLSAKNPFKSSRRHQRAESAPSVSQAPGSSPSTLTALPQLNNKQTETGRKDQPTTLQTSPNSDGANGEARQPRERRRRRRHASVSTRRPTPPEKDTPPHVRKAREDEARLAAQIALSGLQNRADEVEDANSIDYNQDSAYIRHGAEVYMDLIQKVPSVYSMRARVESKADAQELLLREKGSPVASRSRKSGSSSGRGLLPGGLLPATVYRPEVPPTYFYSPSMYSVASPNMGKRGNSVSVYITRQAPPPFSSSPPDIANNTLGDRPSFPPRSSSLAPKNMRSESVRPGFDRAATHKPAADNASVVNAELHSADTNNRNSVNGAKSSQSIGLAPMLAQQTEEAAIFSMSPVAHHPSAMPSPLRASFSSPPPQPMMALPGLPPDHELLTHFHVLHFHIDEIMRGIQIDSASTKSEVLADGAAKYDELRKLMNENFGNLVNHLNALEHKMGRSTNELDAVKKEITTISNNMDEHYAKPMKKLLNQVSELTKHIELLQERTQKLEKKLDDDTKRSSTSVHGLSNDNATPTAQSSGEAAFNRAQAHIMGTQAPYRWSGYEGARHVLQSGPQDRPAQFGETGGFFNPPESSQRQSYHDNSFYGNGNGSYNYLSLTDGTERDNGSAISGRVSYGQTLPNPVLTALANALGSLADPLRNNSSANLSTAANASDHEGSLQEEKEKDLIAVNEEDASTKSEPDVMQVVALPALARSLP</sequence>
<evidence type="ECO:0000313" key="2">
    <source>
        <dbReference type="EMBL" id="KAF2144096.1"/>
    </source>
</evidence>
<feature type="compositionally biased region" description="Low complexity" evidence="1">
    <location>
        <begin position="22"/>
        <end position="41"/>
    </location>
</feature>
<protein>
    <submittedName>
        <fullName evidence="2">Uncharacterized protein</fullName>
    </submittedName>
</protein>
<dbReference type="OrthoDB" id="3930784at2759"/>
<feature type="compositionally biased region" description="Low complexity" evidence="1">
    <location>
        <begin position="439"/>
        <end position="452"/>
    </location>
</feature>
<organism evidence="2 3">
    <name type="scientific">Aplosporella prunicola CBS 121167</name>
    <dbReference type="NCBI Taxonomy" id="1176127"/>
    <lineage>
        <taxon>Eukaryota</taxon>
        <taxon>Fungi</taxon>
        <taxon>Dikarya</taxon>
        <taxon>Ascomycota</taxon>
        <taxon>Pezizomycotina</taxon>
        <taxon>Dothideomycetes</taxon>
        <taxon>Dothideomycetes incertae sedis</taxon>
        <taxon>Botryosphaeriales</taxon>
        <taxon>Aplosporellaceae</taxon>
        <taxon>Aplosporella</taxon>
    </lineage>
</organism>
<feature type="region of interest" description="Disordered" evidence="1">
    <location>
        <begin position="1"/>
        <end position="50"/>
    </location>
</feature>
<feature type="region of interest" description="Disordered" evidence="1">
    <location>
        <begin position="166"/>
        <end position="191"/>
    </location>
</feature>
<dbReference type="GeneID" id="54303592"/>
<feature type="region of interest" description="Disordered" evidence="1">
    <location>
        <begin position="426"/>
        <end position="452"/>
    </location>
</feature>
<feature type="compositionally biased region" description="Polar residues" evidence="1">
    <location>
        <begin position="760"/>
        <end position="780"/>
    </location>
</feature>